<dbReference type="InterPro" id="IPR011009">
    <property type="entry name" value="Kinase-like_dom_sf"/>
</dbReference>
<evidence type="ECO:0000313" key="2">
    <source>
        <dbReference type="EMBL" id="OQD89732.1"/>
    </source>
</evidence>
<accession>A0A1V6QL79</accession>
<dbReference type="InterPro" id="IPR000719">
    <property type="entry name" value="Prot_kinase_dom"/>
</dbReference>
<dbReference type="STRING" id="416450.A0A1V6QL79"/>
<proteinExistence type="predicted"/>
<name>A0A1V6QL79_9EURO</name>
<evidence type="ECO:0000313" key="3">
    <source>
        <dbReference type="Proteomes" id="UP000191672"/>
    </source>
</evidence>
<protein>
    <recommendedName>
        <fullName evidence="1">Protein kinase domain-containing protein</fullName>
    </recommendedName>
</protein>
<dbReference type="Pfam" id="PF00069">
    <property type="entry name" value="Pkinase"/>
    <property type="match status" value="1"/>
</dbReference>
<keyword evidence="3" id="KW-1185">Reference proteome</keyword>
<dbReference type="EMBL" id="MDYN01000002">
    <property type="protein sequence ID" value="OQD89732.1"/>
    <property type="molecule type" value="Genomic_DNA"/>
</dbReference>
<dbReference type="Proteomes" id="UP000191672">
    <property type="component" value="Unassembled WGS sequence"/>
</dbReference>
<dbReference type="SUPFAM" id="SSF56112">
    <property type="entry name" value="Protein kinase-like (PK-like)"/>
    <property type="match status" value="1"/>
</dbReference>
<dbReference type="SMART" id="SM00220">
    <property type="entry name" value="S_TKc"/>
    <property type="match status" value="1"/>
</dbReference>
<dbReference type="GO" id="GO:0005524">
    <property type="term" value="F:ATP binding"/>
    <property type="evidence" value="ECO:0007669"/>
    <property type="project" value="InterPro"/>
</dbReference>
<comment type="caution">
    <text evidence="2">The sequence shown here is derived from an EMBL/GenBank/DDBJ whole genome shotgun (WGS) entry which is preliminary data.</text>
</comment>
<dbReference type="AlphaFoldDB" id="A0A1V6QL79"/>
<dbReference type="GO" id="GO:0004672">
    <property type="term" value="F:protein kinase activity"/>
    <property type="evidence" value="ECO:0007669"/>
    <property type="project" value="InterPro"/>
</dbReference>
<reference evidence="3" key="1">
    <citation type="journal article" date="2017" name="Nat. Microbiol.">
        <title>Global analysis of biosynthetic gene clusters reveals vast potential of secondary metabolite production in Penicillium species.</title>
        <authorList>
            <person name="Nielsen J.C."/>
            <person name="Grijseels S."/>
            <person name="Prigent S."/>
            <person name="Ji B."/>
            <person name="Dainat J."/>
            <person name="Nielsen K.F."/>
            <person name="Frisvad J.C."/>
            <person name="Workman M."/>
            <person name="Nielsen J."/>
        </authorList>
    </citation>
    <scope>NUCLEOTIDE SEQUENCE [LARGE SCALE GENOMIC DNA]</scope>
    <source>
        <strain evidence="3">IBT 31811</strain>
    </source>
</reference>
<dbReference type="InterPro" id="IPR053083">
    <property type="entry name" value="TF_kinase-domain_protein"/>
</dbReference>
<evidence type="ECO:0000259" key="1">
    <source>
        <dbReference type="PROSITE" id="PS50011"/>
    </source>
</evidence>
<dbReference type="Gene3D" id="1.10.510.10">
    <property type="entry name" value="Transferase(Phosphotransferase) domain 1"/>
    <property type="match status" value="1"/>
</dbReference>
<organism evidence="2 3">
    <name type="scientific">Penicillium antarcticum</name>
    <dbReference type="NCBI Taxonomy" id="416450"/>
    <lineage>
        <taxon>Eukaryota</taxon>
        <taxon>Fungi</taxon>
        <taxon>Dikarya</taxon>
        <taxon>Ascomycota</taxon>
        <taxon>Pezizomycotina</taxon>
        <taxon>Eurotiomycetes</taxon>
        <taxon>Eurotiomycetidae</taxon>
        <taxon>Eurotiales</taxon>
        <taxon>Aspergillaceae</taxon>
        <taxon>Penicillium</taxon>
    </lineage>
</organism>
<dbReference type="Gene3D" id="3.30.200.20">
    <property type="entry name" value="Phosphorylase Kinase, domain 1"/>
    <property type="match status" value="1"/>
</dbReference>
<feature type="domain" description="Protein kinase" evidence="1">
    <location>
        <begin position="146"/>
        <end position="392"/>
    </location>
</feature>
<sequence length="392" mass="45042">MPPITAPDPRTTPQLEFKSYSEDIYFRAAGKPEPNSRSQTLIYHYQDRRWWIKVTFAGSVILPDAEAEQTKPTRERRNEFQDFVRLIDFHTMPLLDDTVTEAIISEDQKSKTTEPVILYGKPKDTNRFANIAKHLQFYVQEDPLRVDYPLRLEFPSFRAIDAAELREEHEINSRVFRILYMPHDSEVIQAELENLERFNGVPGIVQSAGIAVISNPYATSQTNVLELVISGILFEYYSGGTLECVLNEQRVREHRWERWALQIGTALRIIHNAKKFHMDIKPSNVVLDRDGNAILIDISGIGGQTYEWLAPEILAENGEFDHPFEDLESNDVWAYGKLLDVLASNAGDSPFTATLKFIAEHLTEEKVQRRWTLSQAISYLNTCKDTDQSKHV</sequence>
<dbReference type="PANTHER" id="PTHR44305:SF2">
    <property type="entry name" value="SI:DKEY-192D15.2"/>
    <property type="match status" value="1"/>
</dbReference>
<dbReference type="PROSITE" id="PS50011">
    <property type="entry name" value="PROTEIN_KINASE_DOM"/>
    <property type="match status" value="1"/>
</dbReference>
<gene>
    <name evidence="2" type="ORF">PENANT_c002G09091</name>
</gene>
<dbReference type="PANTHER" id="PTHR44305">
    <property type="entry name" value="SI:DKEY-192D15.2-RELATED"/>
    <property type="match status" value="1"/>
</dbReference>